<dbReference type="PANTHER" id="PTHR27005">
    <property type="entry name" value="WALL-ASSOCIATED RECEPTOR KINASE-LIKE 21"/>
    <property type="match status" value="1"/>
</dbReference>
<gene>
    <name evidence="13" type="ORF">C5167_048361</name>
</gene>
<dbReference type="Gene3D" id="3.40.50.300">
    <property type="entry name" value="P-loop containing nucleotide triphosphate hydrolases"/>
    <property type="match status" value="1"/>
</dbReference>
<dbReference type="PANTHER" id="PTHR27005:SF283">
    <property type="entry name" value="OS02G0633066 PROTEIN"/>
    <property type="match status" value="1"/>
</dbReference>
<reference evidence="13 14" key="1">
    <citation type="journal article" date="2018" name="Science">
        <title>The opium poppy genome and morphinan production.</title>
        <authorList>
            <person name="Guo L."/>
            <person name="Winzer T."/>
            <person name="Yang X."/>
            <person name="Li Y."/>
            <person name="Ning Z."/>
            <person name="He Z."/>
            <person name="Teodor R."/>
            <person name="Lu Y."/>
            <person name="Bowser T.A."/>
            <person name="Graham I.A."/>
            <person name="Ye K."/>
        </authorList>
    </citation>
    <scope>NUCLEOTIDE SEQUENCE [LARGE SCALE GENOMIC DNA]</scope>
    <source>
        <strain evidence="14">cv. HN1</strain>
        <tissue evidence="13">Leaves</tissue>
    </source>
</reference>
<evidence type="ECO:0000256" key="4">
    <source>
        <dbReference type="ARBA" id="ARBA00022927"/>
    </source>
</evidence>
<comment type="caution">
    <text evidence="7">Lacks conserved residue(s) required for the propagation of feature annotation.</text>
</comment>
<keyword evidence="7" id="KW-1015">Disulfide bond</keyword>
<dbReference type="Pfam" id="PF00071">
    <property type="entry name" value="Ras"/>
    <property type="match status" value="1"/>
</dbReference>
<keyword evidence="10" id="KW-0472">Membrane</keyword>
<evidence type="ECO:0000313" key="13">
    <source>
        <dbReference type="EMBL" id="RZC72887.1"/>
    </source>
</evidence>
<evidence type="ECO:0000256" key="3">
    <source>
        <dbReference type="ARBA" id="ARBA00022840"/>
    </source>
</evidence>
<feature type="region of interest" description="Disordered" evidence="9">
    <location>
        <begin position="824"/>
        <end position="853"/>
    </location>
</feature>
<dbReference type="SMART" id="SM00176">
    <property type="entry name" value="RAN"/>
    <property type="match status" value="1"/>
</dbReference>
<evidence type="ECO:0000313" key="14">
    <source>
        <dbReference type="Proteomes" id="UP000316621"/>
    </source>
</evidence>
<evidence type="ECO:0000256" key="10">
    <source>
        <dbReference type="SAM" id="Phobius"/>
    </source>
</evidence>
<dbReference type="GO" id="GO:0003924">
    <property type="term" value="F:GTPase activity"/>
    <property type="evidence" value="ECO:0007669"/>
    <property type="project" value="InterPro"/>
</dbReference>
<dbReference type="GO" id="GO:0007166">
    <property type="term" value="P:cell surface receptor signaling pathway"/>
    <property type="evidence" value="ECO:0007669"/>
    <property type="project" value="InterPro"/>
</dbReference>
<evidence type="ECO:0000256" key="9">
    <source>
        <dbReference type="SAM" id="MobiDB-lite"/>
    </source>
</evidence>
<evidence type="ECO:0000259" key="12">
    <source>
        <dbReference type="PROSITE" id="PS50026"/>
    </source>
</evidence>
<protein>
    <recommendedName>
        <fullName evidence="15">Protein kinase domain-containing protein</fullName>
    </recommendedName>
</protein>
<evidence type="ECO:0000256" key="8">
    <source>
        <dbReference type="PROSITE-ProRule" id="PRU10141"/>
    </source>
</evidence>
<sequence>MGERLKKKDHGQEAELFGGDGGQPVRKFYESPSCAIIMFDVTSRATCYNVPEWYRIVRRLDERIPTVICGNKVDDVKNRQVKPEDISFHLKNLPYYEISAKVLGTVTASGSLFMQIKPGCPAKCGDVSIPYPFGIFEVAGRQGCSINGVGIGCGIQRCFTESGALIEEKTSHNNLPPDQLMYKIDMSPFTFSYTKNRLFAIGCDTVTSFQGFIVIERDKNETLYEGMNWEIRSIKQTLADWKVELGLETAAASSFMQTKPGCPAKCGDVSIPYPFGIFDASGGEGCSINGVGRGYGVTSNTSFDPPKPFLGKGDLQVLSISESEIRVINAVVARRCFTESGVFIEEEGSPNSPPNELAYAIDRSPFTLSYTKNRLFAIGCDTVTSFQGYIVIERDKNETLYEGSCISLCRSRTEIVESYAILAEQDQYTFHAFDFLLPSTDFIAKGSNLSLVIDWAIGNKTCEEAQKDLACQENSNCINSDNNDGYRCTCYEGYEGNPYLSPGCQGTGLGLLFLIVGGSWLYFFVTKRKQIKLKAKFFKQNGGLLLQQNVPSDEGGVESTKIYTAKELERATNNYDKSRVLGEGGYGTVYKGVLSDNREVAIKKSKIFDQSQIEQFINELVYEYVASGTLYEHIHCNRSEFSSISWQNRLRIATETAGAIAYLHSAASTPIIHRDTKSANILLDENYTAKVSDFGASRLIPLDQTQLTTLVQGTLGYLDPEYFLTSQLTEKSDVYSFGVLLAELLTAEKPISFERSEEQRNLATYFISSMTKDPDIVRILEARVVREGKFEHILACADIAKRCLSLKSEERPTMKQVEAELEDLKNSLSHDKNTKTTPAVPEPTELYSVPDFDSGQFSSNTNTMLYMNFSR</sequence>
<feature type="binding site" evidence="8">
    <location>
        <position position="604"/>
    </location>
    <ligand>
        <name>ATP</name>
        <dbReference type="ChEBI" id="CHEBI:30616"/>
    </ligand>
</feature>
<evidence type="ECO:0000256" key="7">
    <source>
        <dbReference type="PROSITE-ProRule" id="PRU00076"/>
    </source>
</evidence>
<keyword evidence="2 8" id="KW-0547">Nucleotide-binding</keyword>
<dbReference type="GO" id="GO:0005525">
    <property type="term" value="F:GTP binding"/>
    <property type="evidence" value="ECO:0007669"/>
    <property type="project" value="UniProtKB-KW"/>
</dbReference>
<accession>A0A4Y7KJ58</accession>
<keyword evidence="1" id="KW-0813">Transport</keyword>
<keyword evidence="4" id="KW-0653">Protein transport</keyword>
<keyword evidence="14" id="KW-1185">Reference proteome</keyword>
<dbReference type="GO" id="GO:0005524">
    <property type="term" value="F:ATP binding"/>
    <property type="evidence" value="ECO:0007669"/>
    <property type="project" value="UniProtKB-UniRule"/>
</dbReference>
<comment type="function">
    <text evidence="6">GTP-binding protein involved in nucleocytoplasmic transport. Required for the import of protein into the nucleus and also for RNA export. Involved in chromatin condensation and control of cell cycle.</text>
</comment>
<dbReference type="GO" id="GO:0015031">
    <property type="term" value="P:protein transport"/>
    <property type="evidence" value="ECO:0007669"/>
    <property type="project" value="UniProtKB-KW"/>
</dbReference>
<dbReference type="OMA" id="QMNEEGG"/>
<dbReference type="Gene3D" id="3.30.200.20">
    <property type="entry name" value="Phosphorylase Kinase, domain 1"/>
    <property type="match status" value="1"/>
</dbReference>
<keyword evidence="5" id="KW-0342">GTP-binding</keyword>
<dbReference type="FunFam" id="1.10.510.10:FF:000084">
    <property type="entry name" value="Wall-associated receptor kinase 2"/>
    <property type="match status" value="1"/>
</dbReference>
<dbReference type="STRING" id="3469.A0A4Y7KJ58"/>
<dbReference type="PROSITE" id="PS50026">
    <property type="entry name" value="EGF_3"/>
    <property type="match status" value="1"/>
</dbReference>
<keyword evidence="3 8" id="KW-0067">ATP-binding</keyword>
<dbReference type="PROSITE" id="PS50011">
    <property type="entry name" value="PROTEIN_KINASE_DOM"/>
    <property type="match status" value="1"/>
</dbReference>
<dbReference type="InterPro" id="IPR000719">
    <property type="entry name" value="Prot_kinase_dom"/>
</dbReference>
<dbReference type="InterPro" id="IPR000742">
    <property type="entry name" value="EGF"/>
</dbReference>
<dbReference type="Pfam" id="PF00069">
    <property type="entry name" value="Pkinase"/>
    <property type="match status" value="1"/>
</dbReference>
<dbReference type="EMBL" id="CM010722">
    <property type="protein sequence ID" value="RZC72887.1"/>
    <property type="molecule type" value="Genomic_DNA"/>
</dbReference>
<keyword evidence="10" id="KW-1133">Transmembrane helix</keyword>
<feature type="domain" description="Protein kinase" evidence="11">
    <location>
        <begin position="509"/>
        <end position="824"/>
    </location>
</feature>
<evidence type="ECO:0000256" key="2">
    <source>
        <dbReference type="ARBA" id="ARBA00022741"/>
    </source>
</evidence>
<dbReference type="InterPro" id="IPR027417">
    <property type="entry name" value="P-loop_NTPase"/>
</dbReference>
<keyword evidence="10" id="KW-0812">Transmembrane</keyword>
<dbReference type="Proteomes" id="UP000316621">
    <property type="component" value="Chromosome 8"/>
</dbReference>
<evidence type="ECO:0008006" key="15">
    <source>
        <dbReference type="Google" id="ProtNLM"/>
    </source>
</evidence>
<dbReference type="PROSITE" id="PS00107">
    <property type="entry name" value="PROTEIN_KINASE_ATP"/>
    <property type="match status" value="1"/>
</dbReference>
<dbReference type="AlphaFoldDB" id="A0A4Y7KJ58"/>
<proteinExistence type="predicted"/>
<feature type="domain" description="EGF-like" evidence="12">
    <location>
        <begin position="458"/>
        <end position="505"/>
    </location>
</feature>
<dbReference type="Gramene" id="RZC72887">
    <property type="protein sequence ID" value="RZC72887"/>
    <property type="gene ID" value="C5167_048361"/>
</dbReference>
<dbReference type="InterPro" id="IPR011009">
    <property type="entry name" value="Kinase-like_dom_sf"/>
</dbReference>
<organism evidence="13 14">
    <name type="scientific">Papaver somniferum</name>
    <name type="common">Opium poppy</name>
    <dbReference type="NCBI Taxonomy" id="3469"/>
    <lineage>
        <taxon>Eukaryota</taxon>
        <taxon>Viridiplantae</taxon>
        <taxon>Streptophyta</taxon>
        <taxon>Embryophyta</taxon>
        <taxon>Tracheophyta</taxon>
        <taxon>Spermatophyta</taxon>
        <taxon>Magnoliopsida</taxon>
        <taxon>Ranunculales</taxon>
        <taxon>Papaveraceae</taxon>
        <taxon>Papaveroideae</taxon>
        <taxon>Papaver</taxon>
    </lineage>
</organism>
<evidence type="ECO:0000256" key="1">
    <source>
        <dbReference type="ARBA" id="ARBA00022448"/>
    </source>
</evidence>
<dbReference type="PRINTS" id="PR00627">
    <property type="entry name" value="GTPRANTC4"/>
</dbReference>
<keyword evidence="7" id="KW-0245">EGF-like domain</keyword>
<dbReference type="SUPFAM" id="SSF52540">
    <property type="entry name" value="P-loop containing nucleoside triphosphate hydrolases"/>
    <property type="match status" value="1"/>
</dbReference>
<feature type="disulfide bond" evidence="7">
    <location>
        <begin position="471"/>
        <end position="488"/>
    </location>
</feature>
<dbReference type="Gene3D" id="1.10.510.10">
    <property type="entry name" value="Transferase(Phosphotransferase) domain 1"/>
    <property type="match status" value="1"/>
</dbReference>
<feature type="transmembrane region" description="Helical" evidence="10">
    <location>
        <begin position="507"/>
        <end position="525"/>
    </location>
</feature>
<evidence type="ECO:0000256" key="5">
    <source>
        <dbReference type="ARBA" id="ARBA00023134"/>
    </source>
</evidence>
<dbReference type="InterPro" id="IPR017441">
    <property type="entry name" value="Protein_kinase_ATP_BS"/>
</dbReference>
<evidence type="ECO:0000256" key="6">
    <source>
        <dbReference type="ARBA" id="ARBA00024659"/>
    </source>
</evidence>
<dbReference type="InterPro" id="IPR002041">
    <property type="entry name" value="Ran_GTPase"/>
</dbReference>
<name>A0A4Y7KJ58_PAPSO</name>
<dbReference type="GO" id="GO:0004674">
    <property type="term" value="F:protein serine/threonine kinase activity"/>
    <property type="evidence" value="ECO:0007669"/>
    <property type="project" value="TreeGrafter"/>
</dbReference>
<evidence type="ECO:0000259" key="11">
    <source>
        <dbReference type="PROSITE" id="PS50011"/>
    </source>
</evidence>
<dbReference type="GO" id="GO:0005886">
    <property type="term" value="C:plasma membrane"/>
    <property type="evidence" value="ECO:0007669"/>
    <property type="project" value="TreeGrafter"/>
</dbReference>
<dbReference type="SUPFAM" id="SSF56112">
    <property type="entry name" value="Protein kinase-like (PK-like)"/>
    <property type="match status" value="1"/>
</dbReference>
<dbReference type="GO" id="GO:0006913">
    <property type="term" value="P:nucleocytoplasmic transport"/>
    <property type="evidence" value="ECO:0007669"/>
    <property type="project" value="InterPro"/>
</dbReference>
<feature type="compositionally biased region" description="Basic and acidic residues" evidence="9">
    <location>
        <begin position="824"/>
        <end position="834"/>
    </location>
</feature>
<dbReference type="InterPro" id="IPR045274">
    <property type="entry name" value="WAK-like"/>
</dbReference>
<dbReference type="InterPro" id="IPR001806">
    <property type="entry name" value="Small_GTPase"/>
</dbReference>